<reference evidence="4" key="1">
    <citation type="submission" date="2023-05" db="EMBL/GenBank/DDBJ databases">
        <title>Genome and transcriptome analyses reveal genes involved in the formation of fine ridges on petal epidermal cells in Hibiscus trionum.</title>
        <authorList>
            <person name="Koshimizu S."/>
            <person name="Masuda S."/>
            <person name="Ishii T."/>
            <person name="Shirasu K."/>
            <person name="Hoshino A."/>
            <person name="Arita M."/>
        </authorList>
    </citation>
    <scope>NUCLEOTIDE SEQUENCE</scope>
    <source>
        <strain evidence="4">Hamamatsu line</strain>
    </source>
</reference>
<dbReference type="InterPro" id="IPR001461">
    <property type="entry name" value="Aspartic_peptidase_A1"/>
</dbReference>
<feature type="domain" description="Peptidase A1" evidence="3">
    <location>
        <begin position="46"/>
        <end position="384"/>
    </location>
</feature>
<dbReference type="GO" id="GO:0004190">
    <property type="term" value="F:aspartic-type endopeptidase activity"/>
    <property type="evidence" value="ECO:0007669"/>
    <property type="project" value="InterPro"/>
</dbReference>
<name>A0A9W7I784_HIBTR</name>
<sequence length="407" mass="43690">MASFTHCSLLFFSSLLLCFANTFPILGSRSNFALFPVAKDAATLQYVATISHGTPLRPADLVVDLGGSFLWMDCDSGHVSSSSRLIPSCSVNCSRAKFHDSGSKSCLFKTNCFVFPNNGVTGLASVGELLEDTVAVDSVDRLKVGEITTVDHFLFSCAPAFLLQGLASGAKGMMGLGKASISLPSQLSSSINHPQKFSLCLSSSTGAVLTGNGDAIFGTELTRSLVYTPLVIKQNDYFINVQSIKINGRRLSFHGKGKLEAKLSTVVPYTKMESSIYAIFSEAYVKAAAGMNMTRVAGVAPFELCFGWKGVGNWMPEIDLVLQSEMVKWRIQGRNSMVKVSRETICVGVLEGGSEESSPIVIGGLQMEENLLEFDIGSSMLGFSSSLLLKGTTCSSFLQDSKLQQFI</sequence>
<dbReference type="InterPro" id="IPR021109">
    <property type="entry name" value="Peptidase_aspartic_dom_sf"/>
</dbReference>
<comment type="caution">
    <text evidence="4">The sequence shown here is derived from an EMBL/GenBank/DDBJ whole genome shotgun (WGS) entry which is preliminary data.</text>
</comment>
<dbReference type="PANTHER" id="PTHR47965:SF46">
    <property type="entry name" value="BASIC 7S GLOBULIN-LIKE"/>
    <property type="match status" value="1"/>
</dbReference>
<evidence type="ECO:0000313" key="4">
    <source>
        <dbReference type="EMBL" id="GMI90112.1"/>
    </source>
</evidence>
<evidence type="ECO:0000259" key="3">
    <source>
        <dbReference type="PROSITE" id="PS51767"/>
    </source>
</evidence>
<dbReference type="Pfam" id="PF14541">
    <property type="entry name" value="TAXi_C"/>
    <property type="match status" value="1"/>
</dbReference>
<comment type="similarity">
    <text evidence="1">Belongs to the peptidase A1 family.</text>
</comment>
<dbReference type="GO" id="GO:0006508">
    <property type="term" value="P:proteolysis"/>
    <property type="evidence" value="ECO:0007669"/>
    <property type="project" value="InterPro"/>
</dbReference>
<evidence type="ECO:0000313" key="5">
    <source>
        <dbReference type="Proteomes" id="UP001165190"/>
    </source>
</evidence>
<dbReference type="OrthoDB" id="1162128at2759"/>
<dbReference type="AlphaFoldDB" id="A0A9W7I784"/>
<keyword evidence="2" id="KW-0732">Signal</keyword>
<dbReference type="Proteomes" id="UP001165190">
    <property type="component" value="Unassembled WGS sequence"/>
</dbReference>
<organism evidence="4 5">
    <name type="scientific">Hibiscus trionum</name>
    <name type="common">Flower of an hour</name>
    <dbReference type="NCBI Taxonomy" id="183268"/>
    <lineage>
        <taxon>Eukaryota</taxon>
        <taxon>Viridiplantae</taxon>
        <taxon>Streptophyta</taxon>
        <taxon>Embryophyta</taxon>
        <taxon>Tracheophyta</taxon>
        <taxon>Spermatophyta</taxon>
        <taxon>Magnoliopsida</taxon>
        <taxon>eudicotyledons</taxon>
        <taxon>Gunneridae</taxon>
        <taxon>Pentapetalae</taxon>
        <taxon>rosids</taxon>
        <taxon>malvids</taxon>
        <taxon>Malvales</taxon>
        <taxon>Malvaceae</taxon>
        <taxon>Malvoideae</taxon>
        <taxon>Hibiscus</taxon>
    </lineage>
</organism>
<dbReference type="Gene3D" id="2.40.70.10">
    <property type="entry name" value="Acid Proteases"/>
    <property type="match status" value="2"/>
</dbReference>
<dbReference type="InterPro" id="IPR032861">
    <property type="entry name" value="TAXi_N"/>
</dbReference>
<feature type="chain" id="PRO_5040873206" description="Peptidase A1 domain-containing protein" evidence="2">
    <location>
        <begin position="21"/>
        <end position="407"/>
    </location>
</feature>
<keyword evidence="5" id="KW-1185">Reference proteome</keyword>
<dbReference type="InterPro" id="IPR033121">
    <property type="entry name" value="PEPTIDASE_A1"/>
</dbReference>
<dbReference type="Pfam" id="PF14543">
    <property type="entry name" value="TAXi_N"/>
    <property type="match status" value="1"/>
</dbReference>
<dbReference type="SUPFAM" id="SSF50630">
    <property type="entry name" value="Acid proteases"/>
    <property type="match status" value="1"/>
</dbReference>
<dbReference type="PROSITE" id="PS51767">
    <property type="entry name" value="PEPTIDASE_A1"/>
    <property type="match status" value="1"/>
</dbReference>
<evidence type="ECO:0000256" key="1">
    <source>
        <dbReference type="ARBA" id="ARBA00007447"/>
    </source>
</evidence>
<protein>
    <recommendedName>
        <fullName evidence="3">Peptidase A1 domain-containing protein</fullName>
    </recommendedName>
</protein>
<dbReference type="EMBL" id="BSYR01000024">
    <property type="protein sequence ID" value="GMI90112.1"/>
    <property type="molecule type" value="Genomic_DNA"/>
</dbReference>
<evidence type="ECO:0000256" key="2">
    <source>
        <dbReference type="SAM" id="SignalP"/>
    </source>
</evidence>
<proteinExistence type="inferred from homology"/>
<dbReference type="PANTHER" id="PTHR47965">
    <property type="entry name" value="ASPARTYL PROTEASE-RELATED"/>
    <property type="match status" value="1"/>
</dbReference>
<dbReference type="InterPro" id="IPR032799">
    <property type="entry name" value="TAXi_C"/>
</dbReference>
<gene>
    <name evidence="4" type="ORF">HRI_002680500</name>
</gene>
<accession>A0A9W7I784</accession>
<feature type="signal peptide" evidence="2">
    <location>
        <begin position="1"/>
        <end position="20"/>
    </location>
</feature>